<dbReference type="Gene3D" id="3.30.470.20">
    <property type="entry name" value="ATP-grasp fold, B domain"/>
    <property type="match status" value="1"/>
</dbReference>
<comment type="pathway">
    <text evidence="1">Purine metabolism; IMP biosynthesis via de novo pathway; 5-amino-1-(5-phospho-D-ribosyl)imidazole-4-carboxamide from 5-amino-1-(5-phospho-D-ribosyl)imidazole-4-carboxylate: step 1/2.</text>
</comment>
<feature type="domain" description="SAICAR synthetase/ADE2 N-terminal" evidence="10">
    <location>
        <begin position="18"/>
        <end position="282"/>
    </location>
</feature>
<dbReference type="GO" id="GO:0005737">
    <property type="term" value="C:cytoplasm"/>
    <property type="evidence" value="ECO:0007669"/>
    <property type="project" value="TreeGrafter"/>
</dbReference>
<keyword evidence="6" id="KW-0547">Nucleotide-binding</keyword>
<reference evidence="11" key="1">
    <citation type="journal article" date="2020" name="Stud. Mycol.">
        <title>101 Dothideomycetes genomes: a test case for predicting lifestyles and emergence of pathogens.</title>
        <authorList>
            <person name="Haridas S."/>
            <person name="Albert R."/>
            <person name="Binder M."/>
            <person name="Bloem J."/>
            <person name="Labutti K."/>
            <person name="Salamov A."/>
            <person name="Andreopoulos B."/>
            <person name="Baker S."/>
            <person name="Barry K."/>
            <person name="Bills G."/>
            <person name="Bluhm B."/>
            <person name="Cannon C."/>
            <person name="Castanera R."/>
            <person name="Culley D."/>
            <person name="Daum C."/>
            <person name="Ezra D."/>
            <person name="Gonzalez J."/>
            <person name="Henrissat B."/>
            <person name="Kuo A."/>
            <person name="Liang C."/>
            <person name="Lipzen A."/>
            <person name="Lutzoni F."/>
            <person name="Magnuson J."/>
            <person name="Mondo S."/>
            <person name="Nolan M."/>
            <person name="Ohm R."/>
            <person name="Pangilinan J."/>
            <person name="Park H.-J."/>
            <person name="Ramirez L."/>
            <person name="Alfaro M."/>
            <person name="Sun H."/>
            <person name="Tritt A."/>
            <person name="Yoshinaga Y."/>
            <person name="Zwiers L.-H."/>
            <person name="Turgeon B."/>
            <person name="Goodwin S."/>
            <person name="Spatafora J."/>
            <person name="Crous P."/>
            <person name="Grigoriev I."/>
        </authorList>
    </citation>
    <scope>NUCLEOTIDE SEQUENCE</scope>
    <source>
        <strain evidence="11">CBS 122681</strain>
    </source>
</reference>
<gene>
    <name evidence="11" type="ORF">K491DRAFT_769165</name>
</gene>
<dbReference type="NCBIfam" id="NF010568">
    <property type="entry name" value="PRK13961.1"/>
    <property type="match status" value="1"/>
</dbReference>
<dbReference type="InterPro" id="IPR001636">
    <property type="entry name" value="SAICAR_synth"/>
</dbReference>
<dbReference type="PANTHER" id="PTHR43700:SF1">
    <property type="entry name" value="PHOSPHORIBOSYLAMINOIMIDAZOLE-SUCCINOCARBOXAMIDE SYNTHASE"/>
    <property type="match status" value="1"/>
</dbReference>
<dbReference type="PROSITE" id="PS01058">
    <property type="entry name" value="SAICAR_SYNTHETASE_2"/>
    <property type="match status" value="1"/>
</dbReference>
<protein>
    <recommendedName>
        <fullName evidence="4">Phosphoribosylaminoimidazole-succinocarboxamide synthase</fullName>
        <ecNumber evidence="3">6.3.2.6</ecNumber>
    </recommendedName>
    <alternativeName>
        <fullName evidence="9">SAICAR synthetase</fullName>
    </alternativeName>
</protein>
<dbReference type="InterPro" id="IPR028923">
    <property type="entry name" value="SAICAR_synt/ADE2_N"/>
</dbReference>
<dbReference type="CDD" id="cd01414">
    <property type="entry name" value="SAICAR_synt_Sc"/>
    <property type="match status" value="1"/>
</dbReference>
<dbReference type="Gene3D" id="3.30.200.20">
    <property type="entry name" value="Phosphorylase Kinase, domain 1"/>
    <property type="match status" value="1"/>
</dbReference>
<dbReference type="PANTHER" id="PTHR43700">
    <property type="entry name" value="PHOSPHORIBOSYLAMINOIMIDAZOLE-SUCCINOCARBOXAMIDE SYNTHASE"/>
    <property type="match status" value="1"/>
</dbReference>
<evidence type="ECO:0000256" key="7">
    <source>
        <dbReference type="ARBA" id="ARBA00022755"/>
    </source>
</evidence>
<comment type="similarity">
    <text evidence="2">Belongs to the SAICAR synthetase family.</text>
</comment>
<dbReference type="EC" id="6.3.2.6" evidence="3"/>
<evidence type="ECO:0000256" key="1">
    <source>
        <dbReference type="ARBA" id="ARBA00004672"/>
    </source>
</evidence>
<dbReference type="SUPFAM" id="SSF56104">
    <property type="entry name" value="SAICAR synthase-like"/>
    <property type="match status" value="1"/>
</dbReference>
<dbReference type="Pfam" id="PF01259">
    <property type="entry name" value="SAICAR_synt"/>
    <property type="match status" value="1"/>
</dbReference>
<dbReference type="PROSITE" id="PS01057">
    <property type="entry name" value="SAICAR_SYNTHETASE_1"/>
    <property type="match status" value="1"/>
</dbReference>
<accession>A0A6A6T1T2</accession>
<keyword evidence="12" id="KW-1185">Reference proteome</keyword>
<evidence type="ECO:0000256" key="2">
    <source>
        <dbReference type="ARBA" id="ARBA00010190"/>
    </source>
</evidence>
<dbReference type="Proteomes" id="UP000799324">
    <property type="component" value="Unassembled WGS sequence"/>
</dbReference>
<dbReference type="FunFam" id="3.30.470.20:FF:000015">
    <property type="entry name" value="Phosphoribosylaminoimidazole-succinocarboxamide synthase"/>
    <property type="match status" value="1"/>
</dbReference>
<dbReference type="EMBL" id="MU004372">
    <property type="protein sequence ID" value="KAF2653965.1"/>
    <property type="molecule type" value="Genomic_DNA"/>
</dbReference>
<keyword evidence="7" id="KW-0658">Purine biosynthesis</keyword>
<evidence type="ECO:0000256" key="6">
    <source>
        <dbReference type="ARBA" id="ARBA00022741"/>
    </source>
</evidence>
<proteinExistence type="inferred from homology"/>
<dbReference type="InterPro" id="IPR018236">
    <property type="entry name" value="SAICAR_synthetase_CS"/>
</dbReference>
<evidence type="ECO:0000256" key="3">
    <source>
        <dbReference type="ARBA" id="ARBA00012217"/>
    </source>
</evidence>
<dbReference type="HAMAP" id="MF_00137">
    <property type="entry name" value="SAICAR_synth"/>
    <property type="match status" value="1"/>
</dbReference>
<dbReference type="GO" id="GO:0005524">
    <property type="term" value="F:ATP binding"/>
    <property type="evidence" value="ECO:0007669"/>
    <property type="project" value="UniProtKB-KW"/>
</dbReference>
<evidence type="ECO:0000313" key="11">
    <source>
        <dbReference type="EMBL" id="KAF2653965.1"/>
    </source>
</evidence>
<dbReference type="GO" id="GO:0004639">
    <property type="term" value="F:phosphoribosylaminoimidazolesuccinocarboxamide synthase activity"/>
    <property type="evidence" value="ECO:0007669"/>
    <property type="project" value="UniProtKB-EC"/>
</dbReference>
<dbReference type="NCBIfam" id="TIGR00081">
    <property type="entry name" value="purC"/>
    <property type="match status" value="1"/>
</dbReference>
<name>A0A6A6T1T2_9PLEO</name>
<evidence type="ECO:0000256" key="8">
    <source>
        <dbReference type="ARBA" id="ARBA00022840"/>
    </source>
</evidence>
<keyword evidence="5" id="KW-0436">Ligase</keyword>
<keyword evidence="8" id="KW-0067">ATP-binding</keyword>
<sequence>MTSKATVKIDLEGKLPKITSGKVRDLYGIDDDTLLFVATDRISAFDVIMENGIPGKGALLTAMSIYWFQYLSSKIPGLQTHFISKGIPSSLKSSLSSSQADDLDSRSMQVRRLRVFPVESIVRGYITGSGWAEYKRSGTVCGIQLPSGLIEGQKLEKPLWTPSTKAELGDHDENISPAKAAEILGQDFAKEIERQSLEVYSVGAQRAEEVGIVLADTKLEFGLDHKTNKVVLIDEVLTPDSSRFWPKETWEQNLGKAQPSFDKQFLRDWLAAHGLKNKQGVEMPDDVVARTAEQYRNAYEKITGKGSGA</sequence>
<dbReference type="UniPathway" id="UPA00074">
    <property type="reaction ID" value="UER00131"/>
</dbReference>
<dbReference type="GO" id="GO:0006189">
    <property type="term" value="P:'de novo' IMP biosynthetic process"/>
    <property type="evidence" value="ECO:0007669"/>
    <property type="project" value="UniProtKB-UniPathway"/>
</dbReference>
<evidence type="ECO:0000256" key="5">
    <source>
        <dbReference type="ARBA" id="ARBA00022598"/>
    </source>
</evidence>
<evidence type="ECO:0000256" key="9">
    <source>
        <dbReference type="ARBA" id="ARBA00030409"/>
    </source>
</evidence>
<dbReference type="OrthoDB" id="9991235at2759"/>
<organism evidence="11 12">
    <name type="scientific">Lophiostoma macrostomum CBS 122681</name>
    <dbReference type="NCBI Taxonomy" id="1314788"/>
    <lineage>
        <taxon>Eukaryota</taxon>
        <taxon>Fungi</taxon>
        <taxon>Dikarya</taxon>
        <taxon>Ascomycota</taxon>
        <taxon>Pezizomycotina</taxon>
        <taxon>Dothideomycetes</taxon>
        <taxon>Pleosporomycetidae</taxon>
        <taxon>Pleosporales</taxon>
        <taxon>Lophiostomataceae</taxon>
        <taxon>Lophiostoma</taxon>
    </lineage>
</organism>
<dbReference type="AlphaFoldDB" id="A0A6A6T1T2"/>
<evidence type="ECO:0000313" key="12">
    <source>
        <dbReference type="Proteomes" id="UP000799324"/>
    </source>
</evidence>
<evidence type="ECO:0000259" key="10">
    <source>
        <dbReference type="Pfam" id="PF01259"/>
    </source>
</evidence>
<evidence type="ECO:0000256" key="4">
    <source>
        <dbReference type="ARBA" id="ARBA00016460"/>
    </source>
</evidence>